<dbReference type="PANTHER" id="PTHR33233:SF17">
    <property type="entry name" value="DUF4283 DOMAIN-CONTAINING PROTEIN"/>
    <property type="match status" value="1"/>
</dbReference>
<dbReference type="AlphaFoldDB" id="A0A9Q1JUY0"/>
<comment type="caution">
    <text evidence="3">The sequence shown here is derived from an EMBL/GenBank/DDBJ whole genome shotgun (WGS) entry which is preliminary data.</text>
</comment>
<dbReference type="Proteomes" id="UP001153076">
    <property type="component" value="Unassembled WGS sequence"/>
</dbReference>
<evidence type="ECO:0000313" key="3">
    <source>
        <dbReference type="EMBL" id="KAJ8431726.1"/>
    </source>
</evidence>
<evidence type="ECO:0000313" key="4">
    <source>
        <dbReference type="Proteomes" id="UP001153076"/>
    </source>
</evidence>
<dbReference type="EMBL" id="JAKOGI010000665">
    <property type="protein sequence ID" value="KAJ8431726.1"/>
    <property type="molecule type" value="Genomic_DNA"/>
</dbReference>
<dbReference type="SUPFAM" id="SSF56219">
    <property type="entry name" value="DNase I-like"/>
    <property type="match status" value="1"/>
</dbReference>
<feature type="domain" description="DUF4283" evidence="2">
    <location>
        <begin position="120"/>
        <end position="179"/>
    </location>
</feature>
<evidence type="ECO:0000256" key="1">
    <source>
        <dbReference type="SAM" id="MobiDB-lite"/>
    </source>
</evidence>
<name>A0A9Q1JUY0_9CARY</name>
<reference evidence="3" key="1">
    <citation type="submission" date="2022-04" db="EMBL/GenBank/DDBJ databases">
        <title>Carnegiea gigantea Genome sequencing and assembly v2.</title>
        <authorList>
            <person name="Copetti D."/>
            <person name="Sanderson M.J."/>
            <person name="Burquez A."/>
            <person name="Wojciechowski M.F."/>
        </authorList>
    </citation>
    <scope>NUCLEOTIDE SEQUENCE</scope>
    <source>
        <strain evidence="3">SGP5-SGP5p</strain>
        <tissue evidence="3">Aerial part</tissue>
    </source>
</reference>
<feature type="compositionally biased region" description="Polar residues" evidence="1">
    <location>
        <begin position="14"/>
        <end position="26"/>
    </location>
</feature>
<organism evidence="3 4">
    <name type="scientific">Carnegiea gigantea</name>
    <dbReference type="NCBI Taxonomy" id="171969"/>
    <lineage>
        <taxon>Eukaryota</taxon>
        <taxon>Viridiplantae</taxon>
        <taxon>Streptophyta</taxon>
        <taxon>Embryophyta</taxon>
        <taxon>Tracheophyta</taxon>
        <taxon>Spermatophyta</taxon>
        <taxon>Magnoliopsida</taxon>
        <taxon>eudicotyledons</taxon>
        <taxon>Gunneridae</taxon>
        <taxon>Pentapetalae</taxon>
        <taxon>Caryophyllales</taxon>
        <taxon>Cactineae</taxon>
        <taxon>Cactaceae</taxon>
        <taxon>Cactoideae</taxon>
        <taxon>Echinocereeae</taxon>
        <taxon>Carnegiea</taxon>
    </lineage>
</organism>
<proteinExistence type="predicted"/>
<dbReference type="Pfam" id="PF14111">
    <property type="entry name" value="DUF4283"/>
    <property type="match status" value="1"/>
</dbReference>
<sequence>MARGGKRLGPRIIVSSTPRSNNQASKLTEHDSDNNGLAKNLVINETITETEGEDTRGQNQLEIIHPQPDLARVSTFTSLLDPDGGMRLDFVQATEIEGMKYAKITKQDVDSEIEYWATVGFIRRMWKIHTITKIAMVRKGLFIVRFDNERDKLQVTQRGIYFFDNKLMVVKPWNEAMKLNVQNIQSLPLWVQFPELDIKYWGCDSLSKLGSHIGILIKTDKYTKDKEFLHYVKKMNEVLMEGSFLNTIELINDYGVLVKLKVNRVLRSELWAGMENIANNMDEAWGIIGGFNSILYPNERIGGDEMEDIEIRDFTSCPQKCELHEMRSIGAFYSWINRTIWSRLDRMVVNDLWYVICEYGHLEYVIESLSDHTPLVLTFLDYPKTKAQFRFCDMWAEDESYDALLEEQC</sequence>
<keyword evidence="4" id="KW-1185">Reference proteome</keyword>
<dbReference type="OrthoDB" id="1305550at2759"/>
<accession>A0A9Q1JUY0</accession>
<feature type="region of interest" description="Disordered" evidence="1">
    <location>
        <begin position="1"/>
        <end position="35"/>
    </location>
</feature>
<dbReference type="InterPro" id="IPR025558">
    <property type="entry name" value="DUF4283"/>
</dbReference>
<evidence type="ECO:0000259" key="2">
    <source>
        <dbReference type="Pfam" id="PF14111"/>
    </source>
</evidence>
<dbReference type="PANTHER" id="PTHR33233">
    <property type="entry name" value="ENDONUCLEASE/EXONUCLEASE/PHOSPHATASE"/>
    <property type="match status" value="1"/>
</dbReference>
<gene>
    <name evidence="3" type="ORF">Cgig2_013425</name>
</gene>
<dbReference type="InterPro" id="IPR036691">
    <property type="entry name" value="Endo/exonu/phosph_ase_sf"/>
</dbReference>
<dbReference type="Gene3D" id="3.60.10.10">
    <property type="entry name" value="Endonuclease/exonuclease/phosphatase"/>
    <property type="match status" value="1"/>
</dbReference>
<protein>
    <recommendedName>
        <fullName evidence="2">DUF4283 domain-containing protein</fullName>
    </recommendedName>
</protein>